<gene>
    <name evidence="1" type="ORF">D2962_13250</name>
</gene>
<dbReference type="Proteomes" id="UP000280960">
    <property type="component" value="Chromosome"/>
</dbReference>
<dbReference type="EMBL" id="CP033169">
    <property type="protein sequence ID" value="AYO31435.1"/>
    <property type="molecule type" value="Genomic_DNA"/>
</dbReference>
<accession>A0A3G2R7S4</accession>
<name>A0A3G2R7S4_9FIRM</name>
<keyword evidence="2" id="KW-1185">Reference proteome</keyword>
<reference evidence="1 2" key="1">
    <citation type="submission" date="2018-10" db="EMBL/GenBank/DDBJ databases">
        <authorList>
            <person name="Zhang X."/>
        </authorList>
    </citation>
    <scope>NUCLEOTIDE SEQUENCE [LARGE SCALE GENOMIC DNA]</scope>
    <source>
        <strain evidence="1 2">SK-G1</strain>
    </source>
</reference>
<sequence>MSSETISVAYWFFRLNGCLTITNFIVHPEKRGSQRTEADILSVRFPYRCELKTSSHPMEDYKEFLKFPNKIQIIFAELTRGECKLNKPYLQPKKKNIESILYALGVFPENCVDKVAKEIYNNQFYEDENIVFQFFAIGKEKRDTLKSKVVQLTWNEILVFIYNRMKEYYRQKVNHQQWDKYGHQLYDDSIKSSQDDFIKTWLNKLL</sequence>
<organism evidence="1 2">
    <name type="scientific">Biomaibacter acetigenes</name>
    <dbReference type="NCBI Taxonomy" id="2316383"/>
    <lineage>
        <taxon>Bacteria</taxon>
        <taxon>Bacillati</taxon>
        <taxon>Bacillota</taxon>
        <taxon>Clostridia</taxon>
        <taxon>Thermosediminibacterales</taxon>
        <taxon>Tepidanaerobacteraceae</taxon>
        <taxon>Biomaibacter</taxon>
    </lineage>
</organism>
<evidence type="ECO:0000313" key="1">
    <source>
        <dbReference type="EMBL" id="AYO31435.1"/>
    </source>
</evidence>
<protein>
    <submittedName>
        <fullName evidence="1">Uncharacterized protein</fullName>
    </submittedName>
</protein>
<dbReference type="AlphaFoldDB" id="A0A3G2R7S4"/>
<dbReference type="RefSeq" id="WP_122015250.1">
    <property type="nucleotide sequence ID" value="NZ_CP033169.1"/>
</dbReference>
<evidence type="ECO:0000313" key="2">
    <source>
        <dbReference type="Proteomes" id="UP000280960"/>
    </source>
</evidence>
<dbReference type="KEGG" id="bacg:D2962_13250"/>
<proteinExistence type="predicted"/>